<dbReference type="Proteomes" id="UP000637757">
    <property type="component" value="Unassembled WGS sequence"/>
</dbReference>
<accession>A0A931FAP0</accession>
<proteinExistence type="predicted"/>
<evidence type="ECO:0000313" key="2">
    <source>
        <dbReference type="EMBL" id="MBF8807632.1"/>
    </source>
</evidence>
<name>A0A931FAP0_9ENTE</name>
<dbReference type="PANTHER" id="PTHR43745">
    <property type="entry name" value="NITROREDUCTASE MJ1384-RELATED"/>
    <property type="match status" value="1"/>
</dbReference>
<evidence type="ECO:0000313" key="3">
    <source>
        <dbReference type="Proteomes" id="UP000637757"/>
    </source>
</evidence>
<evidence type="ECO:0000256" key="1">
    <source>
        <dbReference type="SAM" id="Phobius"/>
    </source>
</evidence>
<gene>
    <name evidence="2" type="ORF">IC227_03640</name>
</gene>
<keyword evidence="3" id="KW-1185">Reference proteome</keyword>
<feature type="transmembrane region" description="Helical" evidence="1">
    <location>
        <begin position="196"/>
        <end position="216"/>
    </location>
</feature>
<dbReference type="InterPro" id="IPR000415">
    <property type="entry name" value="Nitroreductase-like"/>
</dbReference>
<sequence>MKESDRFKIIGLDNFNKYKFIENLKKGESNFKGWLLNYKPNDNYTFPDRKKPKSNYFLSTDYFEDNLIKHDSLTFSLKNRFSERLNKLTTRWTERELFTFLEGSFGIRGTVRRLDKNPSIKINFRKYPSGGSMYPVEIFLYINKIGDLKTGFYKYHPDFHLLTYELETSPETYSKLFPMSEFNLASDNCEVENNPFTVFLLLIINILLLSMVLLHIN</sequence>
<comment type="caution">
    <text evidence="2">The sequence shown here is derived from an EMBL/GenBank/DDBJ whole genome shotgun (WGS) entry which is preliminary data.</text>
</comment>
<dbReference type="PANTHER" id="PTHR43745:SF2">
    <property type="entry name" value="NITROREDUCTASE MJ1384-RELATED"/>
    <property type="match status" value="1"/>
</dbReference>
<protein>
    <submittedName>
        <fullName evidence="2">Uncharacterized protein</fullName>
    </submittedName>
</protein>
<keyword evidence="1" id="KW-0812">Transmembrane</keyword>
<dbReference type="InterPro" id="IPR052544">
    <property type="entry name" value="Bacteriocin_Proc_Enz"/>
</dbReference>
<keyword evidence="1" id="KW-1133">Transmembrane helix</keyword>
<dbReference type="EMBL" id="JADAKE010000010">
    <property type="protein sequence ID" value="MBF8807632.1"/>
    <property type="molecule type" value="Genomic_DNA"/>
</dbReference>
<reference evidence="2" key="1">
    <citation type="submission" date="2020-09" db="EMBL/GenBank/DDBJ databases">
        <title>Genomic insights into the novelty and pathogenicity of a unique biofilm-forming Enterococcus sp. bacteria (Enterococcus lacertideformus) identified in reptiles.</title>
        <authorList>
            <person name="Agius J.E."/>
            <person name="Phalen D.N."/>
            <person name="Rose K."/>
            <person name="Eden J.-S."/>
        </authorList>
    </citation>
    <scope>NUCLEOTIDE SEQUENCE</scope>
    <source>
        <strain evidence="2">PHRS 0518</strain>
    </source>
</reference>
<dbReference type="AlphaFoldDB" id="A0A931FAP0"/>
<keyword evidence="1" id="KW-0472">Membrane</keyword>
<organism evidence="2 3">
    <name type="scientific">Enterococcus lacertideformus</name>
    <dbReference type="NCBI Taxonomy" id="2771493"/>
    <lineage>
        <taxon>Bacteria</taxon>
        <taxon>Bacillati</taxon>
        <taxon>Bacillota</taxon>
        <taxon>Bacilli</taxon>
        <taxon>Lactobacillales</taxon>
        <taxon>Enterococcaceae</taxon>
        <taxon>Enterococcus</taxon>
    </lineage>
</organism>
<dbReference type="GO" id="GO:0016491">
    <property type="term" value="F:oxidoreductase activity"/>
    <property type="evidence" value="ECO:0007669"/>
    <property type="project" value="InterPro"/>
</dbReference>
<dbReference type="Gene3D" id="3.40.109.10">
    <property type="entry name" value="NADH Oxidase"/>
    <property type="match status" value="1"/>
</dbReference>